<organism evidence="2 3">
    <name type="scientific">Pyrrhoderma noxium</name>
    <dbReference type="NCBI Taxonomy" id="2282107"/>
    <lineage>
        <taxon>Eukaryota</taxon>
        <taxon>Fungi</taxon>
        <taxon>Dikarya</taxon>
        <taxon>Basidiomycota</taxon>
        <taxon>Agaricomycotina</taxon>
        <taxon>Agaricomycetes</taxon>
        <taxon>Hymenochaetales</taxon>
        <taxon>Hymenochaetaceae</taxon>
        <taxon>Pyrrhoderma</taxon>
    </lineage>
</organism>
<evidence type="ECO:0000256" key="1">
    <source>
        <dbReference type="SAM" id="MobiDB-lite"/>
    </source>
</evidence>
<name>A0A286UC92_9AGAM</name>
<dbReference type="OrthoDB" id="3259156at2759"/>
<dbReference type="STRING" id="2282107.A0A286UC92"/>
<evidence type="ECO:0000313" key="3">
    <source>
        <dbReference type="Proteomes" id="UP000217199"/>
    </source>
</evidence>
<protein>
    <submittedName>
        <fullName evidence="2">Uncharacterized protein</fullName>
    </submittedName>
</protein>
<feature type="compositionally biased region" description="Pro residues" evidence="1">
    <location>
        <begin position="434"/>
        <end position="447"/>
    </location>
</feature>
<comment type="caution">
    <text evidence="2">The sequence shown here is derived from an EMBL/GenBank/DDBJ whole genome shotgun (WGS) entry which is preliminary data.</text>
</comment>
<feature type="compositionally biased region" description="Polar residues" evidence="1">
    <location>
        <begin position="103"/>
        <end position="113"/>
    </location>
</feature>
<evidence type="ECO:0000313" key="2">
    <source>
        <dbReference type="EMBL" id="PAV17145.1"/>
    </source>
</evidence>
<feature type="region of interest" description="Disordered" evidence="1">
    <location>
        <begin position="231"/>
        <end position="251"/>
    </location>
</feature>
<feature type="compositionally biased region" description="Pro residues" evidence="1">
    <location>
        <begin position="514"/>
        <end position="523"/>
    </location>
</feature>
<feature type="region of interest" description="Disordered" evidence="1">
    <location>
        <begin position="62"/>
        <end position="126"/>
    </location>
</feature>
<feature type="region of interest" description="Disordered" evidence="1">
    <location>
        <begin position="178"/>
        <end position="197"/>
    </location>
</feature>
<keyword evidence="3" id="KW-1185">Reference proteome</keyword>
<dbReference type="Proteomes" id="UP000217199">
    <property type="component" value="Unassembled WGS sequence"/>
</dbReference>
<sequence length="746" mass="81608">MPAVAVNLTILLTTNLKTPAGIFSSLRPRPSLSAGELTPRANANTNSVLFPLSADVDVYKRRSDQKPVQNNMQQAPITRKLSKRRKAKPLPDPPPSSLPNPSYTSFTSSNVNGSEEKNHSSGTLHRKRSLNIRVALSTIFVPKPSHKKVTGFLDGIEGIAGGKGVGGTKVDEEKSYTYISRSPSPPSPEIRPPSGLGQIASSIDLSTYAQEEYEASIRALSLSRSASRDPSVVTPINRLPSDEATVNGSITGSPLKSLRTCDGVEDLSFDSQPTVPSSPPSQSLIEIMQLTMPYCSHLILSSLSRSCKAFLKDSQIALYENIDSGNLHDSEKRRKRILRTLASNAEISSYVRKFRWICAKVPNSPSPSTLSPKRTIPRRAPTISINSSPEEYILPRVLTSIPNVECLDLVHPHSTLLMAFFPLRQPQRKSPNVSPIPTPTPTPPQPPSLTKLKSLTLSGRTTLSSSFGALLVRFLELHPGIRSLSLPDVFHLPITSSNPSPPSSSRSSPSPTENIPPVPPLPPSLSIHIPKPQNVAQITPLLPSLEHLTAPLSLVVQLVPGRPLKTVDAEITTSMYEGLRPIEIAKSLAAAENPTLKDPVSPAKSWKTAREARRAGLTMREKTIREFRMRCTAKVDTRTIGRILNALGSEVGNILEALTIGWSGSENELHSQLTQTLDRFTSLRRLELFSTAGPEDGRDHLGMRRESYADLQLGLAIEQRLVEQWSRVCPDLSYMEFASERVWKAR</sequence>
<feature type="compositionally biased region" description="Polar residues" evidence="1">
    <location>
        <begin position="66"/>
        <end position="76"/>
    </location>
</feature>
<proteinExistence type="predicted"/>
<feature type="region of interest" description="Disordered" evidence="1">
    <location>
        <begin position="493"/>
        <end position="525"/>
    </location>
</feature>
<accession>A0A286UC92</accession>
<dbReference type="InParanoid" id="A0A286UC92"/>
<dbReference type="EMBL" id="NBII01000007">
    <property type="protein sequence ID" value="PAV17145.1"/>
    <property type="molecule type" value="Genomic_DNA"/>
</dbReference>
<gene>
    <name evidence="2" type="ORF">PNOK_0720900</name>
</gene>
<feature type="region of interest" description="Disordered" evidence="1">
    <location>
        <begin position="427"/>
        <end position="450"/>
    </location>
</feature>
<dbReference type="AlphaFoldDB" id="A0A286UC92"/>
<reference evidence="2 3" key="1">
    <citation type="journal article" date="2017" name="Mol. Ecol.">
        <title>Comparative and population genomic landscape of Phellinus noxius: A hypervariable fungus causing root rot in trees.</title>
        <authorList>
            <person name="Chung C.L."/>
            <person name="Lee T.J."/>
            <person name="Akiba M."/>
            <person name="Lee H.H."/>
            <person name="Kuo T.H."/>
            <person name="Liu D."/>
            <person name="Ke H.M."/>
            <person name="Yokoi T."/>
            <person name="Roa M.B."/>
            <person name="Lu M.J."/>
            <person name="Chang Y.Y."/>
            <person name="Ann P.J."/>
            <person name="Tsai J.N."/>
            <person name="Chen C.Y."/>
            <person name="Tzean S.S."/>
            <person name="Ota Y."/>
            <person name="Hattori T."/>
            <person name="Sahashi N."/>
            <person name="Liou R.F."/>
            <person name="Kikuchi T."/>
            <person name="Tsai I.J."/>
        </authorList>
    </citation>
    <scope>NUCLEOTIDE SEQUENCE [LARGE SCALE GENOMIC DNA]</scope>
    <source>
        <strain evidence="2 3">FFPRI411160</strain>
    </source>
</reference>